<proteinExistence type="predicted"/>
<dbReference type="EMBL" id="CAWUON010000059">
    <property type="protein sequence ID" value="CAK7270507.1"/>
    <property type="molecule type" value="Genomic_DNA"/>
</dbReference>
<accession>A0ABP0DT87</accession>
<sequence length="787" mass="86364">MTSRSVMHKTRLFGQSHWVNSIVGFRDIFEMIDQQVTDTAASKVYVDMQRLKHLGRIIKALRVGSSWPSPSMSMSVTQGTLTTSSSSDPHKRYGLPSRQLADELVACYLRSTESLYRILHVPLFQREYDALWTSLNEATTNSPLTKADMAFVVQLKLVLAIGAATHPSHIDLRTRAIHWFHAAQAWIAEPEYKSHLTIQALQIQILLLFAREATGIGGALIWISVGDLLRSAVYMGLHRDPDHLPKRMTVLAAEMRRRIWNTILEVVVSTSLDAGGPVMLSDSDFDTRPPSNCGDEQLDESVLAQSTGSTIQADIQANNKASAETPTTAALTPASQTARPLSEFTSMSVAIALRETLSLRLTVCKVLNDMGPPCTYADALRLDRRFRAAYRNLTRTLQQYTAAATAAAADTSEQAGAPKTIDHYTVALVHLAMRRYLLCLHIPFFGASLHEKTTYAYSRSVVCDTAVRLWQACCPGIVDASVPTADAAEFAANEAKQTSFEQKPGRTLVDPEIVRQALLGAGALRRLSMQASLLVAAEAKFQLIEDDDLGQNGRTPIRQDLMAIIQTALHWSLRGIEAGETNFKGYLLWNLIDKQLDGMRRGMMAAPTASAESRMTLARELVAAAEQAEAECTPIFEAMLARGQQQAHDSALQALALPSGGHVVGYGGAASEITPVETFGPELYNLVRMCRIKDCPCQAIIHTQQQDQQQQQALAAAQLAEHHHNLQSLSMQQPLMPDIQQPLDPMAVEFAADSWDLIMPEAQSLNIGSGEPLSWLFGGETAQGILW</sequence>
<organism evidence="8 9">
    <name type="scientific">Sporothrix epigloea</name>
    <dbReference type="NCBI Taxonomy" id="1892477"/>
    <lineage>
        <taxon>Eukaryota</taxon>
        <taxon>Fungi</taxon>
        <taxon>Dikarya</taxon>
        <taxon>Ascomycota</taxon>
        <taxon>Pezizomycotina</taxon>
        <taxon>Sordariomycetes</taxon>
        <taxon>Sordariomycetidae</taxon>
        <taxon>Ophiostomatales</taxon>
        <taxon>Ophiostomataceae</taxon>
        <taxon>Sporothrix</taxon>
    </lineage>
</organism>
<evidence type="ECO:0000313" key="9">
    <source>
        <dbReference type="Proteomes" id="UP001642502"/>
    </source>
</evidence>
<evidence type="ECO:0000256" key="3">
    <source>
        <dbReference type="ARBA" id="ARBA00023015"/>
    </source>
</evidence>
<evidence type="ECO:0000256" key="4">
    <source>
        <dbReference type="ARBA" id="ARBA00023125"/>
    </source>
</evidence>
<protein>
    <recommendedName>
        <fullName evidence="7">Xylanolytic transcriptional activator regulatory domain-containing protein</fullName>
    </recommendedName>
</protein>
<name>A0ABP0DT87_9PEZI</name>
<feature type="domain" description="Xylanolytic transcriptional activator regulatory" evidence="7">
    <location>
        <begin position="221"/>
        <end position="296"/>
    </location>
</feature>
<dbReference type="SMART" id="SM00906">
    <property type="entry name" value="Fungal_trans"/>
    <property type="match status" value="1"/>
</dbReference>
<dbReference type="Proteomes" id="UP001642502">
    <property type="component" value="Unassembled WGS sequence"/>
</dbReference>
<dbReference type="InterPro" id="IPR007219">
    <property type="entry name" value="XnlR_reg_dom"/>
</dbReference>
<keyword evidence="2" id="KW-0862">Zinc</keyword>
<dbReference type="CDD" id="cd12148">
    <property type="entry name" value="fungal_TF_MHR"/>
    <property type="match status" value="1"/>
</dbReference>
<comment type="caution">
    <text evidence="8">The sequence shown here is derived from an EMBL/GenBank/DDBJ whole genome shotgun (WGS) entry which is preliminary data.</text>
</comment>
<dbReference type="PANTHER" id="PTHR31944:SF131">
    <property type="entry name" value="HEME-RESPONSIVE ZINC FINGER TRANSCRIPTION FACTOR HAP1"/>
    <property type="match status" value="1"/>
</dbReference>
<dbReference type="InterPro" id="IPR051430">
    <property type="entry name" value="Fungal_TF_Env_Response"/>
</dbReference>
<evidence type="ECO:0000256" key="6">
    <source>
        <dbReference type="ARBA" id="ARBA00023242"/>
    </source>
</evidence>
<evidence type="ECO:0000256" key="5">
    <source>
        <dbReference type="ARBA" id="ARBA00023163"/>
    </source>
</evidence>
<keyword evidence="1" id="KW-0479">Metal-binding</keyword>
<evidence type="ECO:0000313" key="8">
    <source>
        <dbReference type="EMBL" id="CAK7270507.1"/>
    </source>
</evidence>
<gene>
    <name evidence="8" type="ORF">SEPCBS119000_004126</name>
</gene>
<evidence type="ECO:0000259" key="7">
    <source>
        <dbReference type="SMART" id="SM00906"/>
    </source>
</evidence>
<dbReference type="PANTHER" id="PTHR31944">
    <property type="entry name" value="HEME-RESPONSIVE ZINC FINGER TRANSCRIPTION FACTOR HAP1"/>
    <property type="match status" value="1"/>
</dbReference>
<dbReference type="Pfam" id="PF04082">
    <property type="entry name" value="Fungal_trans"/>
    <property type="match status" value="1"/>
</dbReference>
<keyword evidence="3" id="KW-0805">Transcription regulation</keyword>
<keyword evidence="5" id="KW-0804">Transcription</keyword>
<keyword evidence="6" id="KW-0539">Nucleus</keyword>
<keyword evidence="4" id="KW-0238">DNA-binding</keyword>
<keyword evidence="9" id="KW-1185">Reference proteome</keyword>
<reference evidence="8 9" key="1">
    <citation type="submission" date="2024-01" db="EMBL/GenBank/DDBJ databases">
        <authorList>
            <person name="Allen C."/>
            <person name="Tagirdzhanova G."/>
        </authorList>
    </citation>
    <scope>NUCLEOTIDE SEQUENCE [LARGE SCALE GENOMIC DNA]</scope>
    <source>
        <strain evidence="8 9">CBS 119000</strain>
    </source>
</reference>
<evidence type="ECO:0000256" key="1">
    <source>
        <dbReference type="ARBA" id="ARBA00022723"/>
    </source>
</evidence>
<evidence type="ECO:0000256" key="2">
    <source>
        <dbReference type="ARBA" id="ARBA00022833"/>
    </source>
</evidence>